<organism evidence="1">
    <name type="scientific">Anguilla anguilla</name>
    <name type="common">European freshwater eel</name>
    <name type="synonym">Muraena anguilla</name>
    <dbReference type="NCBI Taxonomy" id="7936"/>
    <lineage>
        <taxon>Eukaryota</taxon>
        <taxon>Metazoa</taxon>
        <taxon>Chordata</taxon>
        <taxon>Craniata</taxon>
        <taxon>Vertebrata</taxon>
        <taxon>Euteleostomi</taxon>
        <taxon>Actinopterygii</taxon>
        <taxon>Neopterygii</taxon>
        <taxon>Teleostei</taxon>
        <taxon>Anguilliformes</taxon>
        <taxon>Anguillidae</taxon>
        <taxon>Anguilla</taxon>
    </lineage>
</organism>
<accession>A0A0E9U9P6</accession>
<dbReference type="AlphaFoldDB" id="A0A0E9U9P6"/>
<evidence type="ECO:0000313" key="1">
    <source>
        <dbReference type="EMBL" id="JAH61880.1"/>
    </source>
</evidence>
<name>A0A0E9U9P6_ANGAN</name>
<proteinExistence type="predicted"/>
<sequence>MLTESFPHNPWGIQSQLCWPVGTGTSWIRCATVVLTHELQAALFTK</sequence>
<reference evidence="1" key="2">
    <citation type="journal article" date="2015" name="Fish Shellfish Immunol.">
        <title>Early steps in the European eel (Anguilla anguilla)-Vibrio vulnificus interaction in the gills: Role of the RtxA13 toxin.</title>
        <authorList>
            <person name="Callol A."/>
            <person name="Pajuelo D."/>
            <person name="Ebbesson L."/>
            <person name="Teles M."/>
            <person name="MacKenzie S."/>
            <person name="Amaro C."/>
        </authorList>
    </citation>
    <scope>NUCLEOTIDE SEQUENCE</scope>
</reference>
<dbReference type="EMBL" id="GBXM01046697">
    <property type="protein sequence ID" value="JAH61880.1"/>
    <property type="molecule type" value="Transcribed_RNA"/>
</dbReference>
<protein>
    <submittedName>
        <fullName evidence="1">Uncharacterized protein</fullName>
    </submittedName>
</protein>
<reference evidence="1" key="1">
    <citation type="submission" date="2014-11" db="EMBL/GenBank/DDBJ databases">
        <authorList>
            <person name="Amaro Gonzalez C."/>
        </authorList>
    </citation>
    <scope>NUCLEOTIDE SEQUENCE</scope>
</reference>